<keyword evidence="3" id="KW-0813">Transport</keyword>
<comment type="caution">
    <text evidence="11">The sequence shown here is derived from an EMBL/GenBank/DDBJ whole genome shotgun (WGS) entry which is preliminary data.</text>
</comment>
<dbReference type="RefSeq" id="WP_192732152.1">
    <property type="nucleotide sequence ID" value="NZ_BAAAVL010000010.1"/>
</dbReference>
<feature type="transmembrane region" description="Helical" evidence="9">
    <location>
        <begin position="111"/>
        <end position="142"/>
    </location>
</feature>
<evidence type="ECO:0000259" key="10">
    <source>
        <dbReference type="Pfam" id="PF01061"/>
    </source>
</evidence>
<reference evidence="11 12" key="1">
    <citation type="submission" date="2020-10" db="EMBL/GenBank/DDBJ databases">
        <title>Sequencing the genomes of 1000 actinobacteria strains.</title>
        <authorList>
            <person name="Klenk H.-P."/>
        </authorList>
    </citation>
    <scope>NUCLEOTIDE SEQUENCE [LARGE SCALE GENOMIC DNA]</scope>
    <source>
        <strain evidence="11 12">DSM 7307</strain>
    </source>
</reference>
<feature type="transmembrane region" description="Helical" evidence="9">
    <location>
        <begin position="179"/>
        <end position="198"/>
    </location>
</feature>
<evidence type="ECO:0000256" key="8">
    <source>
        <dbReference type="ARBA" id="ARBA00023136"/>
    </source>
</evidence>
<dbReference type="EMBL" id="JADBEC010000002">
    <property type="protein sequence ID" value="MBE1508572.1"/>
    <property type="molecule type" value="Genomic_DNA"/>
</dbReference>
<gene>
    <name evidence="11" type="ORF">H4W29_005817</name>
</gene>
<evidence type="ECO:0000256" key="4">
    <source>
        <dbReference type="ARBA" id="ARBA00022475"/>
    </source>
</evidence>
<protein>
    <submittedName>
        <fullName evidence="11">ABC-type polysaccharide/polyol phosphate export permease</fullName>
    </submittedName>
</protein>
<organism evidence="11 12">
    <name type="scientific">Rhizobium viscosum</name>
    <name type="common">Arthrobacter viscosus</name>
    <dbReference type="NCBI Taxonomy" id="1673"/>
    <lineage>
        <taxon>Bacteria</taxon>
        <taxon>Pseudomonadati</taxon>
        <taxon>Pseudomonadota</taxon>
        <taxon>Alphaproteobacteria</taxon>
        <taxon>Hyphomicrobiales</taxon>
        <taxon>Rhizobiaceae</taxon>
        <taxon>Rhizobium/Agrobacterium group</taxon>
        <taxon>Rhizobium</taxon>
    </lineage>
</organism>
<feature type="transmembrane region" description="Helical" evidence="9">
    <location>
        <begin position="148"/>
        <end position="172"/>
    </location>
</feature>
<comment type="similarity">
    <text evidence="2">Belongs to the ABC-2 integral membrane protein family.</text>
</comment>
<feature type="transmembrane region" description="Helical" evidence="9">
    <location>
        <begin position="235"/>
        <end position="258"/>
    </location>
</feature>
<evidence type="ECO:0000256" key="3">
    <source>
        <dbReference type="ARBA" id="ARBA00022448"/>
    </source>
</evidence>
<sequence>MSVISSFTAGVNELSAGLSTWRVWHLLGTADLRRRHSRSKFGQLWITLSTGVTILSLGLVWSLLWRAPVDGIIPYMAVAMVVWGFFTAVLNESTTAFVTSGNLFLNQKTSLAVAIFTLVYRGLITTAYNMVIVLIVFAWFWHWPDWRVILIVPGLALTMCFFVPICYVLAIIATRFRDAVPLTQSITQIGYFITPVLWRPEFIPEPYRWINSVNPFSVYLSLLRDPLLAMETSPMTWLVAIGYVVGAWLFAIPFIGAYHKRVIYWI</sequence>
<evidence type="ECO:0000256" key="9">
    <source>
        <dbReference type="SAM" id="Phobius"/>
    </source>
</evidence>
<keyword evidence="12" id="KW-1185">Reference proteome</keyword>
<feature type="domain" description="ABC-2 type transporter transmembrane" evidence="10">
    <location>
        <begin position="32"/>
        <end position="225"/>
    </location>
</feature>
<keyword evidence="8 9" id="KW-0472">Membrane</keyword>
<evidence type="ECO:0000256" key="7">
    <source>
        <dbReference type="ARBA" id="ARBA00023047"/>
    </source>
</evidence>
<evidence type="ECO:0000313" key="12">
    <source>
        <dbReference type="Proteomes" id="UP000620262"/>
    </source>
</evidence>
<evidence type="ECO:0000313" key="11">
    <source>
        <dbReference type="EMBL" id="MBE1508572.1"/>
    </source>
</evidence>
<accession>A0ABR9IZB8</accession>
<keyword evidence="7" id="KW-0625">Polysaccharide transport</keyword>
<keyword evidence="5 9" id="KW-0812">Transmembrane</keyword>
<dbReference type="Proteomes" id="UP000620262">
    <property type="component" value="Unassembled WGS sequence"/>
</dbReference>
<comment type="subcellular location">
    <subcellularLocation>
        <location evidence="1">Cell membrane</location>
        <topology evidence="1">Multi-pass membrane protein</topology>
    </subcellularLocation>
</comment>
<evidence type="ECO:0000256" key="5">
    <source>
        <dbReference type="ARBA" id="ARBA00022692"/>
    </source>
</evidence>
<evidence type="ECO:0000256" key="2">
    <source>
        <dbReference type="ARBA" id="ARBA00007783"/>
    </source>
</evidence>
<dbReference type="Pfam" id="PF01061">
    <property type="entry name" value="ABC2_membrane"/>
    <property type="match status" value="1"/>
</dbReference>
<proteinExistence type="inferred from homology"/>
<evidence type="ECO:0000256" key="6">
    <source>
        <dbReference type="ARBA" id="ARBA00022989"/>
    </source>
</evidence>
<keyword evidence="7" id="KW-0762">Sugar transport</keyword>
<feature type="transmembrane region" description="Helical" evidence="9">
    <location>
        <begin position="44"/>
        <end position="65"/>
    </location>
</feature>
<dbReference type="InterPro" id="IPR013525">
    <property type="entry name" value="ABC2_TM"/>
</dbReference>
<dbReference type="PANTHER" id="PTHR30413">
    <property type="entry name" value="INNER MEMBRANE TRANSPORT PERMEASE"/>
    <property type="match status" value="1"/>
</dbReference>
<dbReference type="PANTHER" id="PTHR30413:SF10">
    <property type="entry name" value="CAPSULE POLYSACCHARIDE EXPORT INNER-MEMBRANE PROTEIN CTRC"/>
    <property type="match status" value="1"/>
</dbReference>
<keyword evidence="4" id="KW-1003">Cell membrane</keyword>
<name>A0ABR9IZB8_RHIVS</name>
<evidence type="ECO:0000256" key="1">
    <source>
        <dbReference type="ARBA" id="ARBA00004651"/>
    </source>
</evidence>
<keyword evidence="6 9" id="KW-1133">Transmembrane helix</keyword>